<dbReference type="InterPro" id="IPR039447">
    <property type="entry name" value="UreH-like_TM_dom"/>
</dbReference>
<dbReference type="RefSeq" id="WP_258387214.1">
    <property type="nucleotide sequence ID" value="NZ_CP091430.1"/>
</dbReference>
<feature type="transmembrane region" description="Helical" evidence="1">
    <location>
        <begin position="107"/>
        <end position="126"/>
    </location>
</feature>
<name>A0ABY5SEK8_9BACL</name>
<keyword evidence="1" id="KW-0812">Transmembrane</keyword>
<dbReference type="Pfam" id="PF13386">
    <property type="entry name" value="DsbD_2"/>
    <property type="match status" value="1"/>
</dbReference>
<protein>
    <submittedName>
        <fullName evidence="3">Sulfite exporter TauE/SafE family protein</fullName>
    </submittedName>
</protein>
<feature type="transmembrane region" description="Helical" evidence="1">
    <location>
        <begin position="184"/>
        <end position="207"/>
    </location>
</feature>
<keyword evidence="4" id="KW-1185">Reference proteome</keyword>
<keyword evidence="1" id="KW-1133">Transmembrane helix</keyword>
<dbReference type="InterPro" id="IPR051790">
    <property type="entry name" value="Cytochrome_c-biogenesis_DsbD"/>
</dbReference>
<gene>
    <name evidence="3" type="ORF">L1F29_04700</name>
</gene>
<feature type="domain" description="Urease accessory protein UreH-like transmembrane" evidence="2">
    <location>
        <begin position="28"/>
        <end position="237"/>
    </location>
</feature>
<dbReference type="EMBL" id="CP091430">
    <property type="protein sequence ID" value="UVI31150.1"/>
    <property type="molecule type" value="Genomic_DNA"/>
</dbReference>
<dbReference type="Proteomes" id="UP001057877">
    <property type="component" value="Chromosome"/>
</dbReference>
<proteinExistence type="predicted"/>
<evidence type="ECO:0000313" key="3">
    <source>
        <dbReference type="EMBL" id="UVI31150.1"/>
    </source>
</evidence>
<feature type="transmembrane region" description="Helical" evidence="1">
    <location>
        <begin position="24"/>
        <end position="55"/>
    </location>
</feature>
<evidence type="ECO:0000313" key="4">
    <source>
        <dbReference type="Proteomes" id="UP001057877"/>
    </source>
</evidence>
<feature type="transmembrane region" description="Helical" evidence="1">
    <location>
        <begin position="227"/>
        <end position="246"/>
    </location>
</feature>
<reference evidence="3" key="1">
    <citation type="submission" date="2022-01" db="EMBL/GenBank/DDBJ databases">
        <title>Paenibacillus spongiae sp. nov., isolated from marine sponge.</title>
        <authorList>
            <person name="Li Z."/>
            <person name="Zhang M."/>
        </authorList>
    </citation>
    <scope>NUCLEOTIDE SEQUENCE</scope>
    <source>
        <strain evidence="3">PHS-Z3</strain>
    </source>
</reference>
<evidence type="ECO:0000256" key="1">
    <source>
        <dbReference type="SAM" id="Phobius"/>
    </source>
</evidence>
<feature type="transmembrane region" description="Helical" evidence="1">
    <location>
        <begin position="67"/>
        <end position="87"/>
    </location>
</feature>
<keyword evidence="1" id="KW-0472">Membrane</keyword>
<accession>A0ABY5SEK8</accession>
<feature type="transmembrane region" description="Helical" evidence="1">
    <location>
        <begin position="147"/>
        <end position="172"/>
    </location>
</feature>
<dbReference type="PANTHER" id="PTHR31272">
    <property type="entry name" value="CYTOCHROME C-TYPE BIOGENESIS PROTEIN HI_1454-RELATED"/>
    <property type="match status" value="1"/>
</dbReference>
<sequence length="247" mass="26845">MYAFLSELSSYLSEPFLGATESNIAFVAALFLGFVGAVAPCQISANAAAITYFGNRYVQFKQSWPEIAMYLLGKIVLFSLFGVLFWLFGQQLSRDFIPLFAFARKLLGPLLVIIGLFLLGWLRLPFQLGARVTGALHNAAGRAGGKVGAFVMGFAFSIGFCPTMFLLFFGSLMPLAMQSSYGSVLPSIFAIGTAMPFLLLAGFAAGLTLDRIIVKRVKQWGIRIQKLAGAALLLLGISDTVTYWTLY</sequence>
<organism evidence="3 4">
    <name type="scientific">Paenibacillus spongiae</name>
    <dbReference type="NCBI Taxonomy" id="2909671"/>
    <lineage>
        <taxon>Bacteria</taxon>
        <taxon>Bacillati</taxon>
        <taxon>Bacillota</taxon>
        <taxon>Bacilli</taxon>
        <taxon>Bacillales</taxon>
        <taxon>Paenibacillaceae</taxon>
        <taxon>Paenibacillus</taxon>
    </lineage>
</organism>
<evidence type="ECO:0000259" key="2">
    <source>
        <dbReference type="Pfam" id="PF13386"/>
    </source>
</evidence>
<dbReference type="PANTHER" id="PTHR31272:SF4">
    <property type="entry name" value="CYTOCHROME C-TYPE BIOGENESIS PROTEIN HI_1454-RELATED"/>
    <property type="match status" value="1"/>
</dbReference>